<dbReference type="NCBIfam" id="NF047509">
    <property type="entry name" value="Rv3131_FMN_oxido"/>
    <property type="match status" value="1"/>
</dbReference>
<dbReference type="AlphaFoldDB" id="A0A1G7E5S5"/>
<dbReference type="InterPro" id="IPR029479">
    <property type="entry name" value="Nitroreductase"/>
</dbReference>
<dbReference type="EMBL" id="FNBE01000001">
    <property type="protein sequence ID" value="SDE59088.1"/>
    <property type="molecule type" value="Genomic_DNA"/>
</dbReference>
<dbReference type="Gene3D" id="3.40.109.30">
    <property type="entry name" value="putative nitroreductase (tm1586), domain 2"/>
    <property type="match status" value="1"/>
</dbReference>
<dbReference type="Proteomes" id="UP000198967">
    <property type="component" value="Unassembled WGS sequence"/>
</dbReference>
<dbReference type="STRING" id="366584.SAMN05216377_101264"/>
<evidence type="ECO:0000313" key="3">
    <source>
        <dbReference type="EMBL" id="SDE59088.1"/>
    </source>
</evidence>
<dbReference type="Pfam" id="PF00881">
    <property type="entry name" value="Nitroreductase"/>
    <property type="match status" value="1"/>
</dbReference>
<organism evidence="3 4">
    <name type="scientific">Pseudonocardia oroxyli</name>
    <dbReference type="NCBI Taxonomy" id="366584"/>
    <lineage>
        <taxon>Bacteria</taxon>
        <taxon>Bacillati</taxon>
        <taxon>Actinomycetota</taxon>
        <taxon>Actinomycetes</taxon>
        <taxon>Pseudonocardiales</taxon>
        <taxon>Pseudonocardiaceae</taxon>
        <taxon>Pseudonocardia</taxon>
    </lineage>
</organism>
<dbReference type="InterPro" id="IPR000415">
    <property type="entry name" value="Nitroreductase-like"/>
</dbReference>
<dbReference type="Gene3D" id="3.40.109.10">
    <property type="entry name" value="NADH Oxidase"/>
    <property type="match status" value="1"/>
</dbReference>
<dbReference type="PANTHER" id="PTHR23026:SF123">
    <property type="entry name" value="NAD(P)H NITROREDUCTASE RV3131-RELATED"/>
    <property type="match status" value="1"/>
</dbReference>
<evidence type="ECO:0000256" key="1">
    <source>
        <dbReference type="SAM" id="MobiDB-lite"/>
    </source>
</evidence>
<gene>
    <name evidence="3" type="ORF">SAMN05216377_101264</name>
</gene>
<protein>
    <submittedName>
        <fullName evidence="3">Nitroreductase family protein</fullName>
    </submittedName>
</protein>
<dbReference type="PANTHER" id="PTHR23026">
    <property type="entry name" value="NADPH NITROREDUCTASE"/>
    <property type="match status" value="1"/>
</dbReference>
<sequence>MDRTLRHAVELALQAPSVHNTQPWRFRLSTGEVELHADPSRHLPGTDPDHRDLLISCGAVLHHLVVAAAGLGIALRVDRLPDPEQRSLLATARVVDGPPDRAAAALFGQLGRRRTDRRRYAADPVPPARLAALVERAAEFGAGLVPATDPGVLTRLHGVLSDAAARQRHEPGYLAELLIWTHRYAGTRDGVPAASVPSRAGEPELTRFPAGRLTGRQAFGPDGGLLLVLTTPRDDRIDRLVAGEATSAVLLGATRVGLATAMLSQAVEQPTMRERLRLALGVADQPQLVLRVGTPPYGSAPLPATPRRPLDSVLFRR</sequence>
<dbReference type="SUPFAM" id="SSF55469">
    <property type="entry name" value="FMN-dependent nitroreductase-like"/>
    <property type="match status" value="2"/>
</dbReference>
<dbReference type="InterPro" id="IPR050627">
    <property type="entry name" value="Nitroreductase/BluB"/>
</dbReference>
<name>A0A1G7E5S5_PSEOR</name>
<feature type="domain" description="Nitroreductase" evidence="2">
    <location>
        <begin position="112"/>
        <end position="293"/>
    </location>
</feature>
<feature type="region of interest" description="Disordered" evidence="1">
    <location>
        <begin position="295"/>
        <end position="317"/>
    </location>
</feature>
<dbReference type="OrthoDB" id="8156917at2"/>
<reference evidence="3 4" key="1">
    <citation type="submission" date="2016-10" db="EMBL/GenBank/DDBJ databases">
        <authorList>
            <person name="de Groot N.N."/>
        </authorList>
    </citation>
    <scope>NUCLEOTIDE SEQUENCE [LARGE SCALE GENOMIC DNA]</scope>
    <source>
        <strain evidence="3 4">CGMCC 4.3143</strain>
    </source>
</reference>
<accession>A0A1G7E5S5</accession>
<proteinExistence type="predicted"/>
<evidence type="ECO:0000313" key="4">
    <source>
        <dbReference type="Proteomes" id="UP000198967"/>
    </source>
</evidence>
<evidence type="ECO:0000259" key="2">
    <source>
        <dbReference type="Pfam" id="PF00881"/>
    </source>
</evidence>
<dbReference type="RefSeq" id="WP_093075235.1">
    <property type="nucleotide sequence ID" value="NZ_FNBE01000001.1"/>
</dbReference>
<dbReference type="GO" id="GO:0016491">
    <property type="term" value="F:oxidoreductase activity"/>
    <property type="evidence" value="ECO:0007669"/>
    <property type="project" value="InterPro"/>
</dbReference>
<keyword evidence="4" id="KW-1185">Reference proteome</keyword>